<keyword evidence="2" id="KW-1185">Reference proteome</keyword>
<dbReference type="Proteomes" id="UP000248333">
    <property type="component" value="Unassembled WGS sequence"/>
</dbReference>
<comment type="caution">
    <text evidence="1">The sequence shown here is derived from an EMBL/GenBank/DDBJ whole genome shotgun (WGS) entry which is preliminary data.</text>
</comment>
<evidence type="ECO:0000313" key="1">
    <source>
        <dbReference type="EMBL" id="PYC75200.1"/>
    </source>
</evidence>
<sequence>MELINISKTSKSEREAARNLAEQRWAIAHDVKRNAADRLARVQADPDSTPAEITAATEALSEATSLYRSAQAAARQAG</sequence>
<dbReference type="EMBL" id="PYBV01000005">
    <property type="protein sequence ID" value="PYC75200.1"/>
    <property type="molecule type" value="Genomic_DNA"/>
</dbReference>
<proteinExistence type="predicted"/>
<dbReference type="AlphaFoldDB" id="A0A318P834"/>
<protein>
    <submittedName>
        <fullName evidence="1">Uncharacterized protein</fullName>
    </submittedName>
</protein>
<gene>
    <name evidence="1" type="ORF">C7C45_04850</name>
</gene>
<evidence type="ECO:0000313" key="2">
    <source>
        <dbReference type="Proteomes" id="UP000248333"/>
    </source>
</evidence>
<name>A0A318P834_9ACTN</name>
<organism evidence="1 2">
    <name type="scientific">Micromonospora arborensis</name>
    <dbReference type="NCBI Taxonomy" id="2116518"/>
    <lineage>
        <taxon>Bacteria</taxon>
        <taxon>Bacillati</taxon>
        <taxon>Actinomycetota</taxon>
        <taxon>Actinomycetes</taxon>
        <taxon>Micromonosporales</taxon>
        <taxon>Micromonosporaceae</taxon>
        <taxon>Micromonospora</taxon>
    </lineage>
</organism>
<reference evidence="1 2" key="1">
    <citation type="submission" date="2018-03" db="EMBL/GenBank/DDBJ databases">
        <title>Bioinformatic expansion and discovery of thiopeptide antibiotics.</title>
        <authorList>
            <person name="Schwalen C.J."/>
            <person name="Hudson G.A."/>
            <person name="Mitchell D.A."/>
        </authorList>
    </citation>
    <scope>NUCLEOTIDE SEQUENCE [LARGE SCALE GENOMIC DNA]</scope>
    <source>
        <strain evidence="1 2">NRRL 8041</strain>
    </source>
</reference>
<accession>A0A318P834</accession>